<comment type="caution">
    <text evidence="2">The sequence shown here is derived from an EMBL/GenBank/DDBJ whole genome shotgun (WGS) entry which is preliminary data.</text>
</comment>
<feature type="chain" id="PRO_5037782120" evidence="1">
    <location>
        <begin position="29"/>
        <end position="217"/>
    </location>
</feature>
<protein>
    <submittedName>
        <fullName evidence="2">DUF2865 domain-containing protein</fullName>
    </submittedName>
</protein>
<sequence length="217" mass="22866">MGRSAARTIGIGAAALLAVAATSPTAKAQDFFSALFHGFDAPSRGYAPPVERAYPFASEGDYAPRAPRSPRVYSSGGQAYCVRTCDGRYFPISATGGDSKDEVCNSFCPASDTKVVYGSNIDSARASNGKSYSELPNAFKYRTEIVAGCTCNGKDQFGLAKIKIEDDPTVRRGDIVASEDGLKIAGRTDRREGALNFTPAPASIRVGYGKIPVLAAN</sequence>
<evidence type="ECO:0000313" key="3">
    <source>
        <dbReference type="Proteomes" id="UP000782519"/>
    </source>
</evidence>
<evidence type="ECO:0000313" key="2">
    <source>
        <dbReference type="EMBL" id="MBI5129435.1"/>
    </source>
</evidence>
<organism evidence="2 3">
    <name type="scientific">Rhodopseudomonas palustris</name>
    <dbReference type="NCBI Taxonomy" id="1076"/>
    <lineage>
        <taxon>Bacteria</taxon>
        <taxon>Pseudomonadati</taxon>
        <taxon>Pseudomonadota</taxon>
        <taxon>Alphaproteobacteria</taxon>
        <taxon>Hyphomicrobiales</taxon>
        <taxon>Nitrobacteraceae</taxon>
        <taxon>Rhodopseudomonas</taxon>
    </lineage>
</organism>
<accession>A0A933RWC7</accession>
<dbReference type="AlphaFoldDB" id="A0A933RWC7"/>
<keyword evidence="1" id="KW-0732">Signal</keyword>
<evidence type="ECO:0000256" key="1">
    <source>
        <dbReference type="SAM" id="SignalP"/>
    </source>
</evidence>
<reference evidence="2" key="1">
    <citation type="submission" date="2020-07" db="EMBL/GenBank/DDBJ databases">
        <title>Huge and variable diversity of episymbiotic CPR bacteria and DPANN archaea in groundwater ecosystems.</title>
        <authorList>
            <person name="He C.Y."/>
            <person name="Keren R."/>
            <person name="Whittaker M."/>
            <person name="Farag I.F."/>
            <person name="Doudna J."/>
            <person name="Cate J.H.D."/>
            <person name="Banfield J.F."/>
        </authorList>
    </citation>
    <scope>NUCLEOTIDE SEQUENCE</scope>
    <source>
        <strain evidence="2">NC_groundwater_1818_Pr3_B-0.1um_66_35</strain>
    </source>
</reference>
<gene>
    <name evidence="2" type="ORF">HZA66_08330</name>
</gene>
<feature type="signal peptide" evidence="1">
    <location>
        <begin position="1"/>
        <end position="28"/>
    </location>
</feature>
<dbReference type="Pfam" id="PF11064">
    <property type="entry name" value="DUF2865"/>
    <property type="match status" value="1"/>
</dbReference>
<proteinExistence type="predicted"/>
<dbReference type="Proteomes" id="UP000782519">
    <property type="component" value="Unassembled WGS sequence"/>
</dbReference>
<dbReference type="InterPro" id="IPR021293">
    <property type="entry name" value="DUF2865"/>
</dbReference>
<name>A0A933RWC7_RHOPL</name>
<dbReference type="EMBL" id="JACRJB010000023">
    <property type="protein sequence ID" value="MBI5129435.1"/>
    <property type="molecule type" value="Genomic_DNA"/>
</dbReference>